<dbReference type="InterPro" id="IPR000873">
    <property type="entry name" value="AMP-dep_synth/lig_dom"/>
</dbReference>
<dbReference type="PANTHER" id="PTHR43767">
    <property type="entry name" value="LONG-CHAIN-FATTY-ACID--COA LIGASE"/>
    <property type="match status" value="1"/>
</dbReference>
<accession>A0A8H1QS99</accession>
<reference evidence="4 5" key="1">
    <citation type="submission" date="2018-10" db="EMBL/GenBank/DDBJ databases">
        <title>Isolation of pseudouridimycin from Streptomyces albus DSM 40763.</title>
        <authorList>
            <person name="Rosenqvist P."/>
            <person name="Metsae-Ketelae M."/>
            <person name="Virta P."/>
        </authorList>
    </citation>
    <scope>NUCLEOTIDE SEQUENCE [LARGE SCALE GENOMIC DNA]</scope>
    <source>
        <strain evidence="4 5">DSM 40763</strain>
    </source>
</reference>
<gene>
    <name evidence="4" type="ORF">D8771_09785</name>
</gene>
<dbReference type="AlphaFoldDB" id="A0A8H1QS99"/>
<dbReference type="Proteomes" id="UP000298111">
    <property type="component" value="Unassembled WGS sequence"/>
</dbReference>
<evidence type="ECO:0000259" key="2">
    <source>
        <dbReference type="Pfam" id="PF00501"/>
    </source>
</evidence>
<comment type="caution">
    <text evidence="4">The sequence shown here is derived from an EMBL/GenBank/DDBJ whole genome shotgun (WGS) entry which is preliminary data.</text>
</comment>
<dbReference type="PANTHER" id="PTHR43767:SF1">
    <property type="entry name" value="NONRIBOSOMAL PEPTIDE SYNTHASE PES1 (EUROFUNG)-RELATED"/>
    <property type="match status" value="1"/>
</dbReference>
<dbReference type="EMBL" id="RCIY01000044">
    <property type="protein sequence ID" value="TGG85465.1"/>
    <property type="molecule type" value="Genomic_DNA"/>
</dbReference>
<evidence type="ECO:0000313" key="4">
    <source>
        <dbReference type="EMBL" id="TGG85465.1"/>
    </source>
</evidence>
<feature type="region of interest" description="Disordered" evidence="1">
    <location>
        <begin position="1"/>
        <end position="27"/>
    </location>
</feature>
<dbReference type="InterPro" id="IPR050237">
    <property type="entry name" value="ATP-dep_AMP-bd_enzyme"/>
</dbReference>
<dbReference type="GO" id="GO:0016878">
    <property type="term" value="F:acid-thiol ligase activity"/>
    <property type="evidence" value="ECO:0007669"/>
    <property type="project" value="UniProtKB-ARBA"/>
</dbReference>
<evidence type="ECO:0008006" key="6">
    <source>
        <dbReference type="Google" id="ProtNLM"/>
    </source>
</evidence>
<name>A0A8H1QS99_9ACTN</name>
<dbReference type="PROSITE" id="PS00455">
    <property type="entry name" value="AMP_BINDING"/>
    <property type="match status" value="1"/>
</dbReference>
<sequence>MCGAASHAALRTAGTSGPGPAGEPGRQSVRDVVARLRPPQAAARRYRAQGWWREETFADDLRTVAAEEPDRTALVSRRHLDGSVVTLTFRELGRAARRVSRGLRTLGVRPGQVVAYQLPDRWETVAFVLGCIEAGAVTVPVLDGESPAELERVLEATGASVCAVGDAGAARALARCGGRLPSLAHRIVLGARDGDGRTDGPAAGGDGGALDFHHALLSATPGDREDPPTPLPPDAPALIAFTSGTTGRAKGVLHSGNTLYAAVTGARDCASREPAGGVVATTAPLSNLVGVRHAVLEPLVHRSTTVFLDSWDPAALVELAAQHRVDCLLTRPADLRRLLHHSPGRPAASLETVVCTGSPLPADLVEAVERGWGVRVRNAWGMTETGGALSTAPDDPDGWAARSVGRPWPSVEVRLREVGEAEPGTSQLAVRGPGVCLAVLDPARGQVTWCPDDTDGWFDTGDLVRDDGRGGLRLVGRRSERVLSAAGFMVPVVDVENVLREHPDIDDAVLVGCPDAAHGEVPRAVVVAQGRAPSLENVRDFLSGRQVPDWHQPLCLGTVPRLPRNGMGKVARNRLREALSCPAGAHGTAH</sequence>
<evidence type="ECO:0000256" key="1">
    <source>
        <dbReference type="SAM" id="MobiDB-lite"/>
    </source>
</evidence>
<dbReference type="SUPFAM" id="SSF56801">
    <property type="entry name" value="Acetyl-CoA synthetase-like"/>
    <property type="match status" value="1"/>
</dbReference>
<dbReference type="Pfam" id="PF13193">
    <property type="entry name" value="AMP-binding_C"/>
    <property type="match status" value="1"/>
</dbReference>
<protein>
    <recommendedName>
        <fullName evidence="6">AMP-binding protein</fullName>
    </recommendedName>
</protein>
<feature type="domain" description="AMP-dependent synthetase/ligase" evidence="2">
    <location>
        <begin position="62"/>
        <end position="435"/>
    </location>
</feature>
<dbReference type="Gene3D" id="3.40.50.12780">
    <property type="entry name" value="N-terminal domain of ligase-like"/>
    <property type="match status" value="1"/>
</dbReference>
<proteinExistence type="predicted"/>
<feature type="domain" description="AMP-binding enzyme C-terminal" evidence="3">
    <location>
        <begin position="495"/>
        <end position="569"/>
    </location>
</feature>
<dbReference type="Gene3D" id="3.30.300.30">
    <property type="match status" value="1"/>
</dbReference>
<dbReference type="Pfam" id="PF00501">
    <property type="entry name" value="AMP-binding"/>
    <property type="match status" value="1"/>
</dbReference>
<dbReference type="InterPro" id="IPR025110">
    <property type="entry name" value="AMP-bd_C"/>
</dbReference>
<dbReference type="InterPro" id="IPR020845">
    <property type="entry name" value="AMP-binding_CS"/>
</dbReference>
<dbReference type="InterPro" id="IPR042099">
    <property type="entry name" value="ANL_N_sf"/>
</dbReference>
<dbReference type="InterPro" id="IPR045851">
    <property type="entry name" value="AMP-bd_C_sf"/>
</dbReference>
<evidence type="ECO:0000313" key="5">
    <source>
        <dbReference type="Proteomes" id="UP000298111"/>
    </source>
</evidence>
<evidence type="ECO:0000259" key="3">
    <source>
        <dbReference type="Pfam" id="PF13193"/>
    </source>
</evidence>
<organism evidence="4 5">
    <name type="scientific">Streptomyces albus</name>
    <dbReference type="NCBI Taxonomy" id="1888"/>
    <lineage>
        <taxon>Bacteria</taxon>
        <taxon>Bacillati</taxon>
        <taxon>Actinomycetota</taxon>
        <taxon>Actinomycetes</taxon>
        <taxon>Kitasatosporales</taxon>
        <taxon>Streptomycetaceae</taxon>
        <taxon>Streptomyces</taxon>
    </lineage>
</organism>